<evidence type="ECO:0000256" key="1">
    <source>
        <dbReference type="SAM" id="MobiDB-lite"/>
    </source>
</evidence>
<reference evidence="2" key="1">
    <citation type="journal article" date="2020" name="Stud. Mycol.">
        <title>101 Dothideomycetes genomes: a test case for predicting lifestyles and emergence of pathogens.</title>
        <authorList>
            <person name="Haridas S."/>
            <person name="Albert R."/>
            <person name="Binder M."/>
            <person name="Bloem J."/>
            <person name="Labutti K."/>
            <person name="Salamov A."/>
            <person name="Andreopoulos B."/>
            <person name="Baker S."/>
            <person name="Barry K."/>
            <person name="Bills G."/>
            <person name="Bluhm B."/>
            <person name="Cannon C."/>
            <person name="Castanera R."/>
            <person name="Culley D."/>
            <person name="Daum C."/>
            <person name="Ezra D."/>
            <person name="Gonzalez J."/>
            <person name="Henrissat B."/>
            <person name="Kuo A."/>
            <person name="Liang C."/>
            <person name="Lipzen A."/>
            <person name="Lutzoni F."/>
            <person name="Magnuson J."/>
            <person name="Mondo S."/>
            <person name="Nolan M."/>
            <person name="Ohm R."/>
            <person name="Pangilinan J."/>
            <person name="Park H.-J."/>
            <person name="Ramirez L."/>
            <person name="Alfaro M."/>
            <person name="Sun H."/>
            <person name="Tritt A."/>
            <person name="Yoshinaga Y."/>
            <person name="Zwiers L.-H."/>
            <person name="Turgeon B."/>
            <person name="Goodwin S."/>
            <person name="Spatafora J."/>
            <person name="Crous P."/>
            <person name="Grigoriev I."/>
        </authorList>
    </citation>
    <scope>NUCLEOTIDE SEQUENCE</scope>
    <source>
        <strain evidence="2">CBS 125425</strain>
    </source>
</reference>
<feature type="compositionally biased region" description="Low complexity" evidence="1">
    <location>
        <begin position="24"/>
        <end position="36"/>
    </location>
</feature>
<dbReference type="Proteomes" id="UP000799444">
    <property type="component" value="Unassembled WGS sequence"/>
</dbReference>
<gene>
    <name evidence="2" type="ORF">EJ04DRAFT_563923</name>
</gene>
<feature type="region of interest" description="Disordered" evidence="1">
    <location>
        <begin position="56"/>
        <end position="108"/>
    </location>
</feature>
<feature type="compositionally biased region" description="Low complexity" evidence="1">
    <location>
        <begin position="146"/>
        <end position="162"/>
    </location>
</feature>
<feature type="region of interest" description="Disordered" evidence="1">
    <location>
        <begin position="126"/>
        <end position="181"/>
    </location>
</feature>
<comment type="caution">
    <text evidence="2">The sequence shown here is derived from an EMBL/GenBank/DDBJ whole genome shotgun (WGS) entry which is preliminary data.</text>
</comment>
<keyword evidence="3" id="KW-1185">Reference proteome</keyword>
<name>A0A9P4R1I3_9PLEO</name>
<protein>
    <submittedName>
        <fullName evidence="2">Uncharacterized protein</fullName>
    </submittedName>
</protein>
<accession>A0A9P4R1I3</accession>
<dbReference type="OrthoDB" id="422086at2759"/>
<evidence type="ECO:0000313" key="3">
    <source>
        <dbReference type="Proteomes" id="UP000799444"/>
    </source>
</evidence>
<feature type="region of interest" description="Disordered" evidence="1">
    <location>
        <begin position="1"/>
        <end position="37"/>
    </location>
</feature>
<dbReference type="AlphaFoldDB" id="A0A9P4R1I3"/>
<proteinExistence type="predicted"/>
<sequence>MPPVRPPAGRTSRYSTQDAHSDLAPQRAATPAATPPKFKIKKSAVKMVGLKSAVEPTATRAPAPSPNVNAPVATEPKGSEISESLKPASSVAPPIPTRPDLHHAHSSKNAVADSLAALYADLTAKSTNPEPVATPQVKQATKAAESVSSTTSPSSNTVPVTNGSPEVSKAEPQKPKAQNREEADLEYIAAASVALRKAAQVYLAFADACDACVRGELVQLDSLEIPSVPDLNPFEWNDASLEADPAKQYLVEVINDFIKTRAHCDIMDMRNAIRVSVLSRNQHADKTTTKASNTDDTATSWTESAIQSFKAGGSFVDPMENATAWPSQEKRESTPGCRTVLLKGVLGLTIHEVQALVWGGRIAEIKLDTNKGSAMVKFLTAEGCQKYFSSTANGIAATFKSGKKIVVFVESLGIPTSVNDVLKNCAESNASRCILVADVDEDWILEGLEKLARGLGRAKRDVDIVKQFKRNSRNFVEFRFADIVQALSFKRLLQAEEEFEHCQITFGKDPCETANGVHIEEGGSSA</sequence>
<feature type="compositionally biased region" description="Basic and acidic residues" evidence="1">
    <location>
        <begin position="168"/>
        <end position="181"/>
    </location>
</feature>
<organism evidence="2 3">
    <name type="scientific">Polyplosphaeria fusca</name>
    <dbReference type="NCBI Taxonomy" id="682080"/>
    <lineage>
        <taxon>Eukaryota</taxon>
        <taxon>Fungi</taxon>
        <taxon>Dikarya</taxon>
        <taxon>Ascomycota</taxon>
        <taxon>Pezizomycotina</taxon>
        <taxon>Dothideomycetes</taxon>
        <taxon>Pleosporomycetidae</taxon>
        <taxon>Pleosporales</taxon>
        <taxon>Tetraplosphaeriaceae</taxon>
        <taxon>Polyplosphaeria</taxon>
    </lineage>
</organism>
<dbReference type="EMBL" id="ML996143">
    <property type="protein sequence ID" value="KAF2734781.1"/>
    <property type="molecule type" value="Genomic_DNA"/>
</dbReference>
<evidence type="ECO:0000313" key="2">
    <source>
        <dbReference type="EMBL" id="KAF2734781.1"/>
    </source>
</evidence>